<sequence length="323" mass="36110">MMSLASTYGALLLGAFFASGFSGIATVQAIVFFKLYPNDSKFNKILVLVVWCLDACHSGFVISAMWDYLIANFGDQRNVDFIPLSIALSVIFTAVLTFFAQWFFALRIFRLSKRNWFLTAPILILSGCRLAAASVSGSEMVSLRSYAGFRDQFRWLFSVGLALSSSVDIIITLSLFFLLRRSRKQSMSLNEIIDALILYTFEIGSLTSAATVISMICWLSLDNNLVFLGIHFVIGKLYANSLLATLNTRQEMGRNRAKPADIMDLEMMRDPHGIQFFVGTQNSSGGRIEHSWASHYRQNPTVVDMQYAPPVHINVEKTIQLSG</sequence>
<feature type="transmembrane region" description="Helical" evidence="1">
    <location>
        <begin position="199"/>
        <end position="221"/>
    </location>
</feature>
<dbReference type="OrthoDB" id="3206554at2759"/>
<comment type="caution">
    <text evidence="3">The sequence shown here is derived from an EMBL/GenBank/DDBJ whole genome shotgun (WGS) entry which is preliminary data.</text>
</comment>
<dbReference type="EMBL" id="JAACJJ010000004">
    <property type="protein sequence ID" value="KAF5328442.1"/>
    <property type="molecule type" value="Genomic_DNA"/>
</dbReference>
<accession>A0A8H5BRZ3</accession>
<evidence type="ECO:0000259" key="2">
    <source>
        <dbReference type="Pfam" id="PF20152"/>
    </source>
</evidence>
<dbReference type="InterPro" id="IPR045339">
    <property type="entry name" value="DUF6534"/>
</dbReference>
<feature type="transmembrane region" description="Helical" evidence="1">
    <location>
        <begin position="81"/>
        <end position="104"/>
    </location>
</feature>
<dbReference type="PANTHER" id="PTHR40465:SF1">
    <property type="entry name" value="DUF6534 DOMAIN-CONTAINING PROTEIN"/>
    <property type="match status" value="1"/>
</dbReference>
<organism evidence="3 4">
    <name type="scientific">Psilocybe cf. subviscida</name>
    <dbReference type="NCBI Taxonomy" id="2480587"/>
    <lineage>
        <taxon>Eukaryota</taxon>
        <taxon>Fungi</taxon>
        <taxon>Dikarya</taxon>
        <taxon>Basidiomycota</taxon>
        <taxon>Agaricomycotina</taxon>
        <taxon>Agaricomycetes</taxon>
        <taxon>Agaricomycetidae</taxon>
        <taxon>Agaricales</taxon>
        <taxon>Agaricineae</taxon>
        <taxon>Strophariaceae</taxon>
        <taxon>Psilocybe</taxon>
    </lineage>
</organism>
<proteinExistence type="predicted"/>
<protein>
    <recommendedName>
        <fullName evidence="2">DUF6534 domain-containing protein</fullName>
    </recommendedName>
</protein>
<dbReference type="PANTHER" id="PTHR40465">
    <property type="entry name" value="CHROMOSOME 1, WHOLE GENOME SHOTGUN SEQUENCE"/>
    <property type="match status" value="1"/>
</dbReference>
<dbReference type="AlphaFoldDB" id="A0A8H5BRZ3"/>
<feature type="transmembrane region" description="Helical" evidence="1">
    <location>
        <begin position="116"/>
        <end position="135"/>
    </location>
</feature>
<reference evidence="3 4" key="1">
    <citation type="journal article" date="2020" name="ISME J.">
        <title>Uncovering the hidden diversity of litter-decomposition mechanisms in mushroom-forming fungi.</title>
        <authorList>
            <person name="Floudas D."/>
            <person name="Bentzer J."/>
            <person name="Ahren D."/>
            <person name="Johansson T."/>
            <person name="Persson P."/>
            <person name="Tunlid A."/>
        </authorList>
    </citation>
    <scope>NUCLEOTIDE SEQUENCE [LARGE SCALE GENOMIC DNA]</scope>
    <source>
        <strain evidence="3 4">CBS 101986</strain>
    </source>
</reference>
<name>A0A8H5BRZ3_9AGAR</name>
<evidence type="ECO:0000256" key="1">
    <source>
        <dbReference type="SAM" id="Phobius"/>
    </source>
</evidence>
<keyword evidence="1" id="KW-1133">Transmembrane helix</keyword>
<feature type="transmembrane region" description="Helical" evidence="1">
    <location>
        <begin position="45"/>
        <end position="69"/>
    </location>
</feature>
<evidence type="ECO:0000313" key="4">
    <source>
        <dbReference type="Proteomes" id="UP000567179"/>
    </source>
</evidence>
<keyword evidence="4" id="KW-1185">Reference proteome</keyword>
<dbReference type="Pfam" id="PF20152">
    <property type="entry name" value="DUF6534"/>
    <property type="match status" value="1"/>
</dbReference>
<feature type="domain" description="DUF6534" evidence="2">
    <location>
        <begin position="166"/>
        <end position="250"/>
    </location>
</feature>
<evidence type="ECO:0000313" key="3">
    <source>
        <dbReference type="EMBL" id="KAF5328442.1"/>
    </source>
</evidence>
<dbReference type="Proteomes" id="UP000567179">
    <property type="component" value="Unassembled WGS sequence"/>
</dbReference>
<keyword evidence="1" id="KW-0472">Membrane</keyword>
<feature type="transmembrane region" description="Helical" evidence="1">
    <location>
        <begin position="12"/>
        <end position="33"/>
    </location>
</feature>
<feature type="transmembrane region" description="Helical" evidence="1">
    <location>
        <begin position="155"/>
        <end position="179"/>
    </location>
</feature>
<gene>
    <name evidence="3" type="ORF">D9619_013259</name>
</gene>
<keyword evidence="1" id="KW-0812">Transmembrane</keyword>
<feature type="transmembrane region" description="Helical" evidence="1">
    <location>
        <begin position="227"/>
        <end position="246"/>
    </location>
</feature>